<proteinExistence type="predicted"/>
<evidence type="ECO:0000313" key="2">
    <source>
        <dbReference type="Proteomes" id="UP001066276"/>
    </source>
</evidence>
<dbReference type="Proteomes" id="UP001066276">
    <property type="component" value="Chromosome 3_1"/>
</dbReference>
<organism evidence="1 2">
    <name type="scientific">Pleurodeles waltl</name>
    <name type="common">Iberian ribbed newt</name>
    <dbReference type="NCBI Taxonomy" id="8319"/>
    <lineage>
        <taxon>Eukaryota</taxon>
        <taxon>Metazoa</taxon>
        <taxon>Chordata</taxon>
        <taxon>Craniata</taxon>
        <taxon>Vertebrata</taxon>
        <taxon>Euteleostomi</taxon>
        <taxon>Amphibia</taxon>
        <taxon>Batrachia</taxon>
        <taxon>Caudata</taxon>
        <taxon>Salamandroidea</taxon>
        <taxon>Salamandridae</taxon>
        <taxon>Pleurodelinae</taxon>
        <taxon>Pleurodeles</taxon>
    </lineage>
</organism>
<protein>
    <submittedName>
        <fullName evidence="1">Uncharacterized protein</fullName>
    </submittedName>
</protein>
<sequence length="68" mass="7418">MRAGGGCEEPSEPHKLQRRYPLLSGNKTVLHVTSTAALQVWIDIAARELGDEVICRGSHYVGEVGSRD</sequence>
<dbReference type="EMBL" id="JANPWB010000005">
    <property type="protein sequence ID" value="KAJ1184082.1"/>
    <property type="molecule type" value="Genomic_DNA"/>
</dbReference>
<gene>
    <name evidence="1" type="ORF">NDU88_000892</name>
</gene>
<accession>A0AAV7U8V9</accession>
<keyword evidence="2" id="KW-1185">Reference proteome</keyword>
<reference evidence="1" key="1">
    <citation type="journal article" date="2022" name="bioRxiv">
        <title>Sequencing and chromosome-scale assembly of the giantPleurodeles waltlgenome.</title>
        <authorList>
            <person name="Brown T."/>
            <person name="Elewa A."/>
            <person name="Iarovenko S."/>
            <person name="Subramanian E."/>
            <person name="Araus A.J."/>
            <person name="Petzold A."/>
            <person name="Susuki M."/>
            <person name="Suzuki K.-i.T."/>
            <person name="Hayashi T."/>
            <person name="Toyoda A."/>
            <person name="Oliveira C."/>
            <person name="Osipova E."/>
            <person name="Leigh N.D."/>
            <person name="Simon A."/>
            <person name="Yun M.H."/>
        </authorList>
    </citation>
    <scope>NUCLEOTIDE SEQUENCE</scope>
    <source>
        <strain evidence="1">20211129_DDA</strain>
        <tissue evidence="1">Liver</tissue>
    </source>
</reference>
<evidence type="ECO:0000313" key="1">
    <source>
        <dbReference type="EMBL" id="KAJ1184082.1"/>
    </source>
</evidence>
<name>A0AAV7U8V9_PLEWA</name>
<comment type="caution">
    <text evidence="1">The sequence shown here is derived from an EMBL/GenBank/DDBJ whole genome shotgun (WGS) entry which is preliminary data.</text>
</comment>
<dbReference type="AlphaFoldDB" id="A0AAV7U8V9"/>